<dbReference type="InterPro" id="IPR033932">
    <property type="entry name" value="YtcJ-like"/>
</dbReference>
<keyword evidence="3" id="KW-1185">Reference proteome</keyword>
<dbReference type="PANTHER" id="PTHR22642:SF2">
    <property type="entry name" value="PROTEIN LONG AFTER FAR-RED 3"/>
    <property type="match status" value="1"/>
</dbReference>
<evidence type="ECO:0000313" key="3">
    <source>
        <dbReference type="Proteomes" id="UP001500755"/>
    </source>
</evidence>
<dbReference type="InterPro" id="IPR032466">
    <property type="entry name" value="Metal_Hydrolase"/>
</dbReference>
<dbReference type="SUPFAM" id="SSF51338">
    <property type="entry name" value="Composite domain of metallo-dependent hydrolases"/>
    <property type="match status" value="1"/>
</dbReference>
<name>A0ABN2TLA3_9MICO</name>
<comment type="caution">
    <text evidence="2">The sequence shown here is derived from an EMBL/GenBank/DDBJ whole genome shotgun (WGS) entry which is preliminary data.</text>
</comment>
<sequence>MQLDLLLTHANAITLDESRPTARTLGVWNGRFVGVDEEVEGMSAKETVDLGGSTVLPGFNDVHCHTSWFGLTLASVDVEHLPGGLPEVYAKLAEAAQSLPDGEWINATGYSHHDYEGQYPDIGILDKLAEGRPLVIRQVSGHSSIANTKALELAGVLEDGFTDPEGGKVVRGADGRPTGLIEETAQNLVLDLVRPYSVDTLVNALDLATAYYAKEGITSFGDAGIASGWIGHSPIELTAYMRARAEGKLHARGQLMPAIQALHEIAANPADDFGIGLDLGLTTGFGDEVLSIGPTKIYMDGALSGETAALSENYPCKCHAGYLQADEEWLRRVTLDAYRSGWSVAVHAIGDLAVTKAIENIVEAQTLYGRRAIPNRIEHAAMVTDDQLPVLAEHGIAVTPQAAFFDSIGDGMAASLGEKWLPTLYRGAGFVRNGVLMPGSSDRPCAEGNVLRGIQAFVDRKSRSGVTIGPEAECLTPAEAVTAYTKVSAEASGHGALKGTLSAGKLADLVVLGASPMEVDPTTIKDIPVHATLMGGTWTHNAL</sequence>
<dbReference type="RefSeq" id="WP_344310431.1">
    <property type="nucleotide sequence ID" value="NZ_BAAANO010000030.1"/>
</dbReference>
<gene>
    <name evidence="2" type="ORF">GCM10009755_26420</name>
</gene>
<evidence type="ECO:0000259" key="1">
    <source>
        <dbReference type="Pfam" id="PF07969"/>
    </source>
</evidence>
<dbReference type="Pfam" id="PF07969">
    <property type="entry name" value="Amidohydro_3"/>
    <property type="match status" value="1"/>
</dbReference>
<dbReference type="CDD" id="cd01300">
    <property type="entry name" value="YtcJ_like"/>
    <property type="match status" value="1"/>
</dbReference>
<dbReference type="Proteomes" id="UP001500755">
    <property type="component" value="Unassembled WGS sequence"/>
</dbReference>
<proteinExistence type="predicted"/>
<dbReference type="Gene3D" id="2.30.40.10">
    <property type="entry name" value="Urease, subunit C, domain 1"/>
    <property type="match status" value="1"/>
</dbReference>
<feature type="domain" description="Amidohydrolase 3" evidence="1">
    <location>
        <begin position="46"/>
        <end position="537"/>
    </location>
</feature>
<organism evidence="2 3">
    <name type="scientific">Brevibacterium samyangense</name>
    <dbReference type="NCBI Taxonomy" id="366888"/>
    <lineage>
        <taxon>Bacteria</taxon>
        <taxon>Bacillati</taxon>
        <taxon>Actinomycetota</taxon>
        <taxon>Actinomycetes</taxon>
        <taxon>Micrococcales</taxon>
        <taxon>Brevibacteriaceae</taxon>
        <taxon>Brevibacterium</taxon>
    </lineage>
</organism>
<dbReference type="InterPro" id="IPR011059">
    <property type="entry name" value="Metal-dep_hydrolase_composite"/>
</dbReference>
<dbReference type="PANTHER" id="PTHR22642">
    <property type="entry name" value="IMIDAZOLONEPROPIONASE"/>
    <property type="match status" value="1"/>
</dbReference>
<evidence type="ECO:0000313" key="2">
    <source>
        <dbReference type="EMBL" id="GAA2013462.1"/>
    </source>
</evidence>
<dbReference type="Gene3D" id="3.20.20.140">
    <property type="entry name" value="Metal-dependent hydrolases"/>
    <property type="match status" value="1"/>
</dbReference>
<dbReference type="SUPFAM" id="SSF51556">
    <property type="entry name" value="Metallo-dependent hydrolases"/>
    <property type="match status" value="1"/>
</dbReference>
<reference evidence="2 3" key="1">
    <citation type="journal article" date="2019" name="Int. J. Syst. Evol. Microbiol.">
        <title>The Global Catalogue of Microorganisms (GCM) 10K type strain sequencing project: providing services to taxonomists for standard genome sequencing and annotation.</title>
        <authorList>
            <consortium name="The Broad Institute Genomics Platform"/>
            <consortium name="The Broad Institute Genome Sequencing Center for Infectious Disease"/>
            <person name="Wu L."/>
            <person name="Ma J."/>
        </authorList>
    </citation>
    <scope>NUCLEOTIDE SEQUENCE [LARGE SCALE GENOMIC DNA]</scope>
    <source>
        <strain evidence="2 3">JCM 14546</strain>
    </source>
</reference>
<protein>
    <submittedName>
        <fullName evidence="2">Amidohydrolase</fullName>
    </submittedName>
</protein>
<dbReference type="EMBL" id="BAAANO010000030">
    <property type="protein sequence ID" value="GAA2013462.1"/>
    <property type="molecule type" value="Genomic_DNA"/>
</dbReference>
<accession>A0ABN2TLA3</accession>
<dbReference type="InterPro" id="IPR013108">
    <property type="entry name" value="Amidohydro_3"/>
</dbReference>
<dbReference type="Gene3D" id="3.10.310.70">
    <property type="match status" value="1"/>
</dbReference>